<dbReference type="EMBL" id="CAXAMN010006446">
    <property type="protein sequence ID" value="CAK9017599.1"/>
    <property type="molecule type" value="Genomic_DNA"/>
</dbReference>
<reference evidence="2 3" key="1">
    <citation type="submission" date="2024-02" db="EMBL/GenBank/DDBJ databases">
        <authorList>
            <person name="Chen Y."/>
            <person name="Shah S."/>
            <person name="Dougan E. K."/>
            <person name="Thang M."/>
            <person name="Chan C."/>
        </authorList>
    </citation>
    <scope>NUCLEOTIDE SEQUENCE [LARGE SCALE GENOMIC DNA]</scope>
</reference>
<dbReference type="Proteomes" id="UP001642484">
    <property type="component" value="Unassembled WGS sequence"/>
</dbReference>
<evidence type="ECO:0000313" key="2">
    <source>
        <dbReference type="EMBL" id="CAK9017599.1"/>
    </source>
</evidence>
<organism evidence="2 3">
    <name type="scientific">Durusdinium trenchii</name>
    <dbReference type="NCBI Taxonomy" id="1381693"/>
    <lineage>
        <taxon>Eukaryota</taxon>
        <taxon>Sar</taxon>
        <taxon>Alveolata</taxon>
        <taxon>Dinophyceae</taxon>
        <taxon>Suessiales</taxon>
        <taxon>Symbiodiniaceae</taxon>
        <taxon>Durusdinium</taxon>
    </lineage>
</organism>
<sequence>MFNGSTMIILNATAGGRLGGGGFYAPGRVAISTSTVSIQHARAVGIGGGFLAAHEVVIAQRSNVSISDAVTASQGGGFHAQRRLQVISQSILNIQNVKAGKNGGGFSAFKEVEIAGSSTVKISNSQAVSGGGGGLAVSGSMNVSTASTLMILNATALGGAGFYATGKVAIDNSTVNIQHAKSAGFAGGFDAKDEVVIAGRSQVSIWDAAAAESGGGFQVRKHLQVTNKSTLNLQDVKAGKNGGGLSASREVEISGNSTLKIWNSRAVSGIGGGFDTQELRVSNSSLIILNATAGTYGGGVCAQRRVTLHSSTVSIQSTNAGKLGGGFTVADEILIADMSNVTISDAVAKKGGGFHVEKRLQMRSHSTLNLENVEAGDSGGGLYSLGEVDIGGSSTVKISNGHAVSGYGGGFDVWAELKLSNRSTLIVLNVTAGINGGGVSAGGKVAINNSTVSIQNATSGQSGGGFFANGGMALVDASIVAMSDTHAGVDGGGFMVRTALTMHNGSMSTANSSAERTGTAGRVDGLVLLLSQSSLDIHQAEGDGNSSVLAASCLQLHPSSTLALEGIIGGHGLDLQNGGCSSLCRNTTFQVTDGAALNAMGRLSSGLLSVEACPSEEVRLSSIHLGSWNSSLLTTRPSYVVIDNVDIHYRPPVDNLQILAAQENFIINSLAISCPDCPQGVTFNATDDKTLQALSPQNLQCSKASTVSNGLTLRCDCGDYRITSEHFRNTELVSLEDVFQTCRFCNRQSYFQDGICHPCEIYRAWSDGKRDVCHWLPRERPERVILFTGAAVLVILIFIVFEILHAPLVVLDARSDLEDSSEVATKRIFTISVQGPITSLPESISRLVHQRVHYRARGTSLQWLDVDQQKPKAVKVCSVAQRKLLLQDAHVPFDCASCRGSLHATETCFLFTLLIALLVLLLILPTIIKVAVMSGNRLEHTSVTAVFYIALPMAVVAAVLHWPVAWLIQRLYRRTPFSEALDDYQKQIHCKPHPGPDATHPHNQGLLVLTLRGLWKHFESFILERNMHFVVANLVRPLTQSKGVSFVTLWGGMQVDYFVSHSWGTSFSHFVRSIRCHALSKEGPTSWIDAAYWICSFANNQWNIAAELADDPMDSAFARALRGGIKGVAMVLDREVQPLTRVWCLFEFLLSSQEHLELVFTTDVGVVGDDGCKSFDIALEVGKKIECLEVVKCQASSEEDKRKIFEYIINTLGSLESMDGRIKHLMGQMLKKNLANVGSATDSLLHRLGQN</sequence>
<keyword evidence="3" id="KW-1185">Reference proteome</keyword>
<feature type="transmembrane region" description="Helical" evidence="1">
    <location>
        <begin position="784"/>
        <end position="804"/>
    </location>
</feature>
<comment type="caution">
    <text evidence="2">The sequence shown here is derived from an EMBL/GenBank/DDBJ whole genome shotgun (WGS) entry which is preliminary data.</text>
</comment>
<accession>A0ABP0JTH9</accession>
<protein>
    <recommendedName>
        <fullName evidence="4">Right handed beta helix domain-containing protein</fullName>
    </recommendedName>
</protein>
<keyword evidence="1" id="KW-0812">Transmembrane</keyword>
<evidence type="ECO:0000256" key="1">
    <source>
        <dbReference type="SAM" id="Phobius"/>
    </source>
</evidence>
<evidence type="ECO:0000313" key="3">
    <source>
        <dbReference type="Proteomes" id="UP001642484"/>
    </source>
</evidence>
<gene>
    <name evidence="2" type="ORF">CCMP2556_LOCUS12934</name>
</gene>
<feature type="transmembrane region" description="Helical" evidence="1">
    <location>
        <begin position="909"/>
        <end position="933"/>
    </location>
</feature>
<keyword evidence="1" id="KW-0472">Membrane</keyword>
<feature type="transmembrane region" description="Helical" evidence="1">
    <location>
        <begin position="945"/>
        <end position="968"/>
    </location>
</feature>
<proteinExistence type="predicted"/>
<name>A0ABP0JTH9_9DINO</name>
<evidence type="ECO:0008006" key="4">
    <source>
        <dbReference type="Google" id="ProtNLM"/>
    </source>
</evidence>
<keyword evidence="1" id="KW-1133">Transmembrane helix</keyword>